<dbReference type="AlphaFoldDB" id="A0A5D3CKX5"/>
<gene>
    <name evidence="2" type="ORF">E5676_scaffold152G00080</name>
</gene>
<protein>
    <recommendedName>
        <fullName evidence="4">Senescence-specific cysteine protease sag39</fullName>
    </recommendedName>
</protein>
<organism evidence="2 3">
    <name type="scientific">Cucumis melo var. makuwa</name>
    <name type="common">Oriental melon</name>
    <dbReference type="NCBI Taxonomy" id="1194695"/>
    <lineage>
        <taxon>Eukaryota</taxon>
        <taxon>Viridiplantae</taxon>
        <taxon>Streptophyta</taxon>
        <taxon>Embryophyta</taxon>
        <taxon>Tracheophyta</taxon>
        <taxon>Spermatophyta</taxon>
        <taxon>Magnoliopsida</taxon>
        <taxon>eudicotyledons</taxon>
        <taxon>Gunneridae</taxon>
        <taxon>Pentapetalae</taxon>
        <taxon>rosids</taxon>
        <taxon>fabids</taxon>
        <taxon>Cucurbitales</taxon>
        <taxon>Cucurbitaceae</taxon>
        <taxon>Benincaseae</taxon>
        <taxon>Cucumis</taxon>
    </lineage>
</organism>
<comment type="caution">
    <text evidence="2">The sequence shown here is derived from an EMBL/GenBank/DDBJ whole genome shotgun (WGS) entry which is preliminary data.</text>
</comment>
<feature type="compositionally biased region" description="Polar residues" evidence="1">
    <location>
        <begin position="205"/>
        <end position="218"/>
    </location>
</feature>
<evidence type="ECO:0000256" key="1">
    <source>
        <dbReference type="SAM" id="MobiDB-lite"/>
    </source>
</evidence>
<feature type="compositionally biased region" description="Basic and acidic residues" evidence="1">
    <location>
        <begin position="192"/>
        <end position="204"/>
    </location>
</feature>
<evidence type="ECO:0000313" key="3">
    <source>
        <dbReference type="Proteomes" id="UP000321947"/>
    </source>
</evidence>
<evidence type="ECO:0008006" key="4">
    <source>
        <dbReference type="Google" id="ProtNLM"/>
    </source>
</evidence>
<proteinExistence type="predicted"/>
<reference evidence="2 3" key="1">
    <citation type="submission" date="2019-08" db="EMBL/GenBank/DDBJ databases">
        <title>Draft genome sequences of two oriental melons (Cucumis melo L. var makuwa).</title>
        <authorList>
            <person name="Kwon S.-Y."/>
        </authorList>
    </citation>
    <scope>NUCLEOTIDE SEQUENCE [LARGE SCALE GENOMIC DNA]</scope>
    <source>
        <strain evidence="3">cv. Chang Bougi</strain>
        <tissue evidence="2">Leaf</tissue>
    </source>
</reference>
<evidence type="ECO:0000313" key="2">
    <source>
        <dbReference type="EMBL" id="TYK11798.1"/>
    </source>
</evidence>
<sequence length="288" mass="33264">MEEHVNELDSSQKKILEMINVMSEDFRATLDVVRNEIADVNARLNLTMRAIANQAPAGGAIPVSRVKFPEPKPFCGARDAKVLENYIFDLEQYFRTTNIVTEEAKVTLAMINLSEEAKLWWRSRYVEMQEGRWLKPCAKTKLYEQRVQDLTSVYATAEWLFDLISDSQDERHHTSFSLGRYRNSRPSSLKAFRGDKHSGKDHRPYQSNTENTWQRPNNRSPLKRPLSCFICERPYLAREYPNKVNFHAFQTSLIPDSDDKSNQVEGEVNQIEGGEKPRIGALKYLSSL</sequence>
<dbReference type="Proteomes" id="UP000321947">
    <property type="component" value="Unassembled WGS sequence"/>
</dbReference>
<accession>A0A5D3CKX5</accession>
<dbReference type="EMBL" id="SSTD01010431">
    <property type="protein sequence ID" value="TYK11798.1"/>
    <property type="molecule type" value="Genomic_DNA"/>
</dbReference>
<name>A0A5D3CKX5_CUCMM</name>
<feature type="region of interest" description="Disordered" evidence="1">
    <location>
        <begin position="187"/>
        <end position="218"/>
    </location>
</feature>